<dbReference type="AlphaFoldDB" id="A0A0R3NE45"/>
<proteinExistence type="predicted"/>
<sequence length="136" mass="14886">MELIRNGTVVDEVRCGDLSCNDHLELGVTESCWVAIRVRGSVAGREADIAAHTSAVYVDVGDKPVFATADAVSVLAQIEGSIAYVDTIAPKTDEARHSRLRAVLELAHHRLHHRLHELGASHEHVPIHSAHVEREH</sequence>
<organism evidence="1 2">
    <name type="scientific">Bradyrhizobium lablabi</name>
    <dbReference type="NCBI Taxonomy" id="722472"/>
    <lineage>
        <taxon>Bacteria</taxon>
        <taxon>Pseudomonadati</taxon>
        <taxon>Pseudomonadota</taxon>
        <taxon>Alphaproteobacteria</taxon>
        <taxon>Hyphomicrobiales</taxon>
        <taxon>Nitrobacteraceae</taxon>
        <taxon>Bradyrhizobium</taxon>
    </lineage>
</organism>
<name>A0A0R3NE45_9BRAD</name>
<protein>
    <submittedName>
        <fullName evidence="1">Uncharacterized protein</fullName>
    </submittedName>
</protein>
<evidence type="ECO:0000313" key="1">
    <source>
        <dbReference type="EMBL" id="KRR28349.1"/>
    </source>
</evidence>
<dbReference type="EMBL" id="LLYB01000025">
    <property type="protein sequence ID" value="KRR28349.1"/>
    <property type="molecule type" value="Genomic_DNA"/>
</dbReference>
<dbReference type="Proteomes" id="UP000051660">
    <property type="component" value="Unassembled WGS sequence"/>
</dbReference>
<evidence type="ECO:0000313" key="2">
    <source>
        <dbReference type="Proteomes" id="UP000051660"/>
    </source>
</evidence>
<accession>A0A0R3NE45</accession>
<comment type="caution">
    <text evidence="1">The sequence shown here is derived from an EMBL/GenBank/DDBJ whole genome shotgun (WGS) entry which is preliminary data.</text>
</comment>
<reference evidence="1 2" key="1">
    <citation type="submission" date="2014-03" db="EMBL/GenBank/DDBJ databases">
        <title>Bradyrhizobium valentinum sp. nov., isolated from effective nodules of Lupinus mariae-josephae, a lupine endemic of basic-lime soils in Eastern Spain.</title>
        <authorList>
            <person name="Duran D."/>
            <person name="Rey L."/>
            <person name="Navarro A."/>
            <person name="Busquets A."/>
            <person name="Imperial J."/>
            <person name="Ruiz-Argueso T."/>
        </authorList>
    </citation>
    <scope>NUCLEOTIDE SEQUENCE [LARGE SCALE GENOMIC DNA]</scope>
    <source>
        <strain evidence="1 2">CCBAU 23086</strain>
    </source>
</reference>
<gene>
    <name evidence="1" type="ORF">CQ14_40750</name>
</gene>